<gene>
    <name evidence="1" type="ORF">L2E82_01515</name>
</gene>
<sequence>MHTSKSFPSSSLEWNNSQKDDCLLFGGAISTTFPLRFEDVSNIREVPHHQEVFVDPACDESLIFELLELKHDVADNGSATWFLQDLARDSRTRHRGQYRV</sequence>
<reference evidence="2" key="1">
    <citation type="journal article" date="2022" name="Mol. Ecol. Resour.">
        <title>The genomes of chicory, endive, great burdock and yacon provide insights into Asteraceae palaeo-polyploidization history and plant inulin production.</title>
        <authorList>
            <person name="Fan W."/>
            <person name="Wang S."/>
            <person name="Wang H."/>
            <person name="Wang A."/>
            <person name="Jiang F."/>
            <person name="Liu H."/>
            <person name="Zhao H."/>
            <person name="Xu D."/>
            <person name="Zhang Y."/>
        </authorList>
    </citation>
    <scope>NUCLEOTIDE SEQUENCE [LARGE SCALE GENOMIC DNA]</scope>
    <source>
        <strain evidence="2">cv. Punajuju</strain>
    </source>
</reference>
<dbReference type="Proteomes" id="UP001055811">
    <property type="component" value="Linkage Group LG01"/>
</dbReference>
<evidence type="ECO:0000313" key="2">
    <source>
        <dbReference type="Proteomes" id="UP001055811"/>
    </source>
</evidence>
<proteinExistence type="predicted"/>
<evidence type="ECO:0000313" key="1">
    <source>
        <dbReference type="EMBL" id="KAI3788742.1"/>
    </source>
</evidence>
<dbReference type="EMBL" id="CM042009">
    <property type="protein sequence ID" value="KAI3788742.1"/>
    <property type="molecule type" value="Genomic_DNA"/>
</dbReference>
<name>A0ACB9H197_CICIN</name>
<comment type="caution">
    <text evidence="1">The sequence shown here is derived from an EMBL/GenBank/DDBJ whole genome shotgun (WGS) entry which is preliminary data.</text>
</comment>
<reference evidence="1 2" key="2">
    <citation type="journal article" date="2022" name="Mol. Ecol. Resour.">
        <title>The genomes of chicory, endive, great burdock and yacon provide insights into Asteraceae paleo-polyploidization history and plant inulin production.</title>
        <authorList>
            <person name="Fan W."/>
            <person name="Wang S."/>
            <person name="Wang H."/>
            <person name="Wang A."/>
            <person name="Jiang F."/>
            <person name="Liu H."/>
            <person name="Zhao H."/>
            <person name="Xu D."/>
            <person name="Zhang Y."/>
        </authorList>
    </citation>
    <scope>NUCLEOTIDE SEQUENCE [LARGE SCALE GENOMIC DNA]</scope>
    <source>
        <strain evidence="2">cv. Punajuju</strain>
        <tissue evidence="1">Leaves</tissue>
    </source>
</reference>
<organism evidence="1 2">
    <name type="scientific">Cichorium intybus</name>
    <name type="common">Chicory</name>
    <dbReference type="NCBI Taxonomy" id="13427"/>
    <lineage>
        <taxon>Eukaryota</taxon>
        <taxon>Viridiplantae</taxon>
        <taxon>Streptophyta</taxon>
        <taxon>Embryophyta</taxon>
        <taxon>Tracheophyta</taxon>
        <taxon>Spermatophyta</taxon>
        <taxon>Magnoliopsida</taxon>
        <taxon>eudicotyledons</taxon>
        <taxon>Gunneridae</taxon>
        <taxon>Pentapetalae</taxon>
        <taxon>asterids</taxon>
        <taxon>campanulids</taxon>
        <taxon>Asterales</taxon>
        <taxon>Asteraceae</taxon>
        <taxon>Cichorioideae</taxon>
        <taxon>Cichorieae</taxon>
        <taxon>Cichoriinae</taxon>
        <taxon>Cichorium</taxon>
    </lineage>
</organism>
<accession>A0ACB9H197</accession>
<protein>
    <submittedName>
        <fullName evidence="1">Uncharacterized protein</fullName>
    </submittedName>
</protein>
<keyword evidence="2" id="KW-1185">Reference proteome</keyword>